<dbReference type="Proteomes" id="UP000516349">
    <property type="component" value="Chromosome"/>
</dbReference>
<keyword evidence="5 6" id="KW-0472">Membrane</keyword>
<dbReference type="RefSeq" id="WP_203413713.1">
    <property type="nucleotide sequence ID" value="NZ_CP060244.1"/>
</dbReference>
<protein>
    <submittedName>
        <fullName evidence="8">GtrA-like protein</fullName>
    </submittedName>
</protein>
<evidence type="ECO:0000256" key="3">
    <source>
        <dbReference type="ARBA" id="ARBA00022692"/>
    </source>
</evidence>
<dbReference type="InterPro" id="IPR051401">
    <property type="entry name" value="GtrA_CellWall_Glycosyl"/>
</dbReference>
<dbReference type="PANTHER" id="PTHR38459:SF1">
    <property type="entry name" value="PROPHAGE BACTOPRENOL-LINKED GLUCOSE TRANSLOCASE HOMOLOG"/>
    <property type="match status" value="1"/>
</dbReference>
<comment type="similarity">
    <text evidence="2">Belongs to the GtrA family.</text>
</comment>
<feature type="transmembrane region" description="Helical" evidence="6">
    <location>
        <begin position="43"/>
        <end position="62"/>
    </location>
</feature>
<feature type="transmembrane region" description="Helical" evidence="6">
    <location>
        <begin position="16"/>
        <end position="37"/>
    </location>
</feature>
<comment type="subcellular location">
    <subcellularLocation>
        <location evidence="1">Membrane</location>
        <topology evidence="1">Multi-pass membrane protein</topology>
    </subcellularLocation>
</comment>
<proteinExistence type="inferred from homology"/>
<evidence type="ECO:0000256" key="2">
    <source>
        <dbReference type="ARBA" id="ARBA00009399"/>
    </source>
</evidence>
<evidence type="ECO:0000256" key="5">
    <source>
        <dbReference type="ARBA" id="ARBA00023136"/>
    </source>
</evidence>
<gene>
    <name evidence="8" type="ORF">JGUZn3_23640</name>
</gene>
<dbReference type="KEGG" id="ebla:JGUZn3_23640"/>
<dbReference type="InterPro" id="IPR007267">
    <property type="entry name" value="GtrA_DPMS_TM"/>
</dbReference>
<dbReference type="GO" id="GO:0005886">
    <property type="term" value="C:plasma membrane"/>
    <property type="evidence" value="ECO:0007669"/>
    <property type="project" value="TreeGrafter"/>
</dbReference>
<organism evidence="8 9">
    <name type="scientific">Entomobacter blattae</name>
    <dbReference type="NCBI Taxonomy" id="2762277"/>
    <lineage>
        <taxon>Bacteria</taxon>
        <taxon>Pseudomonadati</taxon>
        <taxon>Pseudomonadota</taxon>
        <taxon>Alphaproteobacteria</taxon>
        <taxon>Acetobacterales</taxon>
        <taxon>Acetobacteraceae</taxon>
        <taxon>Entomobacter</taxon>
    </lineage>
</organism>
<keyword evidence="3 6" id="KW-0812">Transmembrane</keyword>
<dbReference type="PANTHER" id="PTHR38459">
    <property type="entry name" value="PROPHAGE BACTOPRENOL-LINKED GLUCOSE TRANSLOCASE HOMOLOG"/>
    <property type="match status" value="1"/>
</dbReference>
<reference evidence="8 9" key="1">
    <citation type="submission" date="2020-08" db="EMBL/GenBank/DDBJ databases">
        <title>Complete genome sequence of Entomobacter blattae G55GP.</title>
        <authorList>
            <person name="Poehlein A."/>
            <person name="Guzman J."/>
            <person name="Daniel R."/>
            <person name="Vilcinskas A."/>
        </authorList>
    </citation>
    <scope>NUCLEOTIDE SEQUENCE [LARGE SCALE GENOMIC DNA]</scope>
    <source>
        <strain evidence="8 9">G55GP</strain>
    </source>
</reference>
<evidence type="ECO:0000256" key="4">
    <source>
        <dbReference type="ARBA" id="ARBA00022989"/>
    </source>
</evidence>
<evidence type="ECO:0000313" key="9">
    <source>
        <dbReference type="Proteomes" id="UP000516349"/>
    </source>
</evidence>
<evidence type="ECO:0000313" key="8">
    <source>
        <dbReference type="EMBL" id="QNT79564.1"/>
    </source>
</evidence>
<accession>A0A7H1NUV4</accession>
<dbReference type="GO" id="GO:0000271">
    <property type="term" value="P:polysaccharide biosynthetic process"/>
    <property type="evidence" value="ECO:0007669"/>
    <property type="project" value="InterPro"/>
</dbReference>
<dbReference type="EMBL" id="CP060244">
    <property type="protein sequence ID" value="QNT79564.1"/>
    <property type="molecule type" value="Genomic_DNA"/>
</dbReference>
<evidence type="ECO:0000259" key="7">
    <source>
        <dbReference type="Pfam" id="PF04138"/>
    </source>
</evidence>
<evidence type="ECO:0000256" key="6">
    <source>
        <dbReference type="SAM" id="Phobius"/>
    </source>
</evidence>
<name>A0A7H1NUV4_9PROT</name>
<feature type="domain" description="GtrA/DPMS transmembrane" evidence="7">
    <location>
        <begin position="18"/>
        <end position="135"/>
    </location>
</feature>
<keyword evidence="4 6" id="KW-1133">Transmembrane helix</keyword>
<keyword evidence="9" id="KW-1185">Reference proteome</keyword>
<sequence length="161" mass="18027">MLYKNLKPLLNRHKNFLKFASIGSLGFLCDTASVYALKGLLGLYPATFLAYFIAATATWYFNRCWTYSHIIHKHSIIVQWFRFLVANSVGLALNRTTVVLLYSLSFFHTYPVVALAFGSVAGLFANFNFSSKLVFQSHEKASSPSSEINAIPTNTPSDPFL</sequence>
<dbReference type="Pfam" id="PF04138">
    <property type="entry name" value="GtrA_DPMS_TM"/>
    <property type="match status" value="1"/>
</dbReference>
<dbReference type="AlphaFoldDB" id="A0A7H1NUV4"/>
<evidence type="ECO:0000256" key="1">
    <source>
        <dbReference type="ARBA" id="ARBA00004141"/>
    </source>
</evidence>